<dbReference type="PANTHER" id="PTHR37984:SF5">
    <property type="entry name" value="PROTEIN NYNRIN-LIKE"/>
    <property type="match status" value="1"/>
</dbReference>
<dbReference type="FunFam" id="1.10.340.70:FF:000006">
    <property type="entry name" value="Retrovirus-related Pol polyprotein from transposon 297-like Protein"/>
    <property type="match status" value="1"/>
</dbReference>
<dbReference type="InterPro" id="IPR001584">
    <property type="entry name" value="Integrase_cat-core"/>
</dbReference>
<keyword evidence="5" id="KW-0255">Endonuclease</keyword>
<protein>
    <submittedName>
        <fullName evidence="11">Uncharacterized protein</fullName>
    </submittedName>
</protein>
<evidence type="ECO:0000256" key="4">
    <source>
        <dbReference type="ARBA" id="ARBA00022722"/>
    </source>
</evidence>
<keyword evidence="1" id="KW-0645">Protease</keyword>
<proteinExistence type="predicted"/>
<dbReference type="PROSITE" id="PS50878">
    <property type="entry name" value="RT_POL"/>
    <property type="match status" value="1"/>
</dbReference>
<evidence type="ECO:0000256" key="1">
    <source>
        <dbReference type="ARBA" id="ARBA00022670"/>
    </source>
</evidence>
<dbReference type="Gene3D" id="1.10.340.70">
    <property type="match status" value="1"/>
</dbReference>
<dbReference type="FunFam" id="3.30.70.270:FF:000020">
    <property type="entry name" value="Transposon Tf2-6 polyprotein-like Protein"/>
    <property type="match status" value="1"/>
</dbReference>
<dbReference type="GO" id="GO:0003676">
    <property type="term" value="F:nucleic acid binding"/>
    <property type="evidence" value="ECO:0007669"/>
    <property type="project" value="InterPro"/>
</dbReference>
<dbReference type="GO" id="GO:0006508">
    <property type="term" value="P:proteolysis"/>
    <property type="evidence" value="ECO:0007669"/>
    <property type="project" value="UniProtKB-KW"/>
</dbReference>
<dbReference type="CDD" id="cd01647">
    <property type="entry name" value="RT_LTR"/>
    <property type="match status" value="1"/>
</dbReference>
<dbReference type="FunFam" id="3.10.10.10:FF:000007">
    <property type="entry name" value="Retrovirus-related Pol polyprotein from transposon 17.6-like Protein"/>
    <property type="match status" value="1"/>
</dbReference>
<evidence type="ECO:0000256" key="2">
    <source>
        <dbReference type="ARBA" id="ARBA00022679"/>
    </source>
</evidence>
<keyword evidence="4" id="KW-0540">Nuclease</keyword>
<evidence type="ECO:0000313" key="12">
    <source>
        <dbReference type="Proteomes" id="UP001292079"/>
    </source>
</evidence>
<evidence type="ECO:0000256" key="6">
    <source>
        <dbReference type="ARBA" id="ARBA00022801"/>
    </source>
</evidence>
<dbReference type="GO" id="GO:0004519">
    <property type="term" value="F:endonuclease activity"/>
    <property type="evidence" value="ECO:0007669"/>
    <property type="project" value="UniProtKB-KW"/>
</dbReference>
<dbReference type="SUPFAM" id="SSF56672">
    <property type="entry name" value="DNA/RNA polymerases"/>
    <property type="match status" value="1"/>
</dbReference>
<dbReference type="FunFam" id="3.30.420.10:FF:000032">
    <property type="entry name" value="Retrovirus-related Pol polyprotein from transposon 297-like Protein"/>
    <property type="match status" value="1"/>
</dbReference>
<gene>
    <name evidence="11" type="ORF">MN116_000196</name>
</gene>
<dbReference type="Gene3D" id="3.30.420.10">
    <property type="entry name" value="Ribonuclease H-like superfamily/Ribonuclease H"/>
    <property type="match status" value="1"/>
</dbReference>
<dbReference type="InterPro" id="IPR043502">
    <property type="entry name" value="DNA/RNA_pol_sf"/>
</dbReference>
<dbReference type="PROSITE" id="PS50994">
    <property type="entry name" value="INTEGRASE"/>
    <property type="match status" value="1"/>
</dbReference>
<dbReference type="InterPro" id="IPR000477">
    <property type="entry name" value="RT_dom"/>
</dbReference>
<evidence type="ECO:0000256" key="8">
    <source>
        <dbReference type="ARBA" id="ARBA00023268"/>
    </source>
</evidence>
<reference evidence="11" key="2">
    <citation type="journal article" date="2023" name="Infect Dis Poverty">
        <title>Chromosome-scale genome of the human blood fluke Schistosoma mekongi and its implications for public health.</title>
        <authorList>
            <person name="Zhou M."/>
            <person name="Xu L."/>
            <person name="Xu D."/>
            <person name="Chen W."/>
            <person name="Khan J."/>
            <person name="Hu Y."/>
            <person name="Huang H."/>
            <person name="Wei H."/>
            <person name="Zhang Y."/>
            <person name="Chusongsang P."/>
            <person name="Tanasarnprasert K."/>
            <person name="Hu X."/>
            <person name="Limpanont Y."/>
            <person name="Lv Z."/>
        </authorList>
    </citation>
    <scope>NUCLEOTIDE SEQUENCE</scope>
    <source>
        <strain evidence="11">LV_2022a</strain>
    </source>
</reference>
<keyword evidence="3" id="KW-0548">Nucleotidyltransferase</keyword>
<name>A0AAE1Z6T1_SCHME</name>
<dbReference type="GO" id="GO:0008233">
    <property type="term" value="F:peptidase activity"/>
    <property type="evidence" value="ECO:0007669"/>
    <property type="project" value="UniProtKB-KW"/>
</dbReference>
<feature type="domain" description="Reverse transcriptase" evidence="9">
    <location>
        <begin position="108"/>
        <end position="286"/>
    </location>
</feature>
<keyword evidence="2" id="KW-0808">Transferase</keyword>
<dbReference type="Gene3D" id="3.30.70.270">
    <property type="match status" value="2"/>
</dbReference>
<keyword evidence="8" id="KW-0511">Multifunctional enzyme</keyword>
<organism evidence="11 12">
    <name type="scientific">Schistosoma mekongi</name>
    <name type="common">Parasitic worm</name>
    <dbReference type="NCBI Taxonomy" id="38744"/>
    <lineage>
        <taxon>Eukaryota</taxon>
        <taxon>Metazoa</taxon>
        <taxon>Spiralia</taxon>
        <taxon>Lophotrochozoa</taxon>
        <taxon>Platyhelminthes</taxon>
        <taxon>Trematoda</taxon>
        <taxon>Digenea</taxon>
        <taxon>Strigeidida</taxon>
        <taxon>Schistosomatoidea</taxon>
        <taxon>Schistosomatidae</taxon>
        <taxon>Schistosoma</taxon>
    </lineage>
</organism>
<feature type="domain" description="Integrase catalytic" evidence="10">
    <location>
        <begin position="624"/>
        <end position="796"/>
    </location>
</feature>
<evidence type="ECO:0000256" key="3">
    <source>
        <dbReference type="ARBA" id="ARBA00022695"/>
    </source>
</evidence>
<dbReference type="Pfam" id="PF00078">
    <property type="entry name" value="RVT_1"/>
    <property type="match status" value="1"/>
</dbReference>
<reference evidence="11" key="1">
    <citation type="submission" date="2022-04" db="EMBL/GenBank/DDBJ databases">
        <authorList>
            <person name="Xu L."/>
            <person name="Lv Z."/>
        </authorList>
    </citation>
    <scope>NUCLEOTIDE SEQUENCE</scope>
    <source>
        <strain evidence="11">LV_2022a</strain>
    </source>
</reference>
<accession>A0AAE1Z6T1</accession>
<evidence type="ECO:0000256" key="7">
    <source>
        <dbReference type="ARBA" id="ARBA00022918"/>
    </source>
</evidence>
<evidence type="ECO:0000313" key="11">
    <source>
        <dbReference type="EMBL" id="KAK4468393.1"/>
    </source>
</evidence>
<dbReference type="AlphaFoldDB" id="A0AAE1Z6T1"/>
<dbReference type="InterPro" id="IPR041577">
    <property type="entry name" value="RT_RNaseH_2"/>
</dbReference>
<keyword evidence="12" id="KW-1185">Reference proteome</keyword>
<dbReference type="InterPro" id="IPR036397">
    <property type="entry name" value="RNaseH_sf"/>
</dbReference>
<keyword evidence="7" id="KW-0695">RNA-directed DNA polymerase</keyword>
<keyword evidence="6" id="KW-0378">Hydrolase</keyword>
<dbReference type="SUPFAM" id="SSF53098">
    <property type="entry name" value="Ribonuclease H-like"/>
    <property type="match status" value="1"/>
</dbReference>
<dbReference type="PANTHER" id="PTHR37984">
    <property type="entry name" value="PROTEIN CBG26694"/>
    <property type="match status" value="1"/>
</dbReference>
<sequence>MDLLSHHNLLVDPSKKRLVDSNTNLYVGGTVATGCSLCPLRFKHFINPYFQPILDKYSDLNKASSKLSCVTSNVTHHITTTGQPVFSKARRLAPEKLRIAKNEFDHMIDLGIIRPSSSPWSSPLHMVPKKDSNDWRPTGDYRRLNAQTTPDRYPLPHIHDLTATLKGMTIFSKLDLVKAYNQIPMSENDIPKTAIVTPFGLYEFLRMPFGLRNAAQTFQRFIDDVFRGLNYVHAYVDDCLIASPDEVTHMKHLDTVFSRLQQYGVTINIQKCQIGTTSLDFLGHTINANGIQPQKHKVAAILEYPEPTTIKQLRAFNGLVSFYRRFIPNCASVIKPLTDQLRGNKKVVTMDADSKKAFTATKEAIANVTMLAHHNTEAPVSIAVDASDSAIGAVLQQWTDKAWQPLAFFSRRLNDTESRYSTYGRELLAMYCAVRHFQHSIEGREFTIFTDHKPLTFSMKSSSDKYSPRESRHLDYISQFSTDIRHISGANNVVADALSRIHALNRIQGIDLVELARLQNEDNDLHHELSTTTLRLQTKTIGKGKNTLICDYSTGTARPIVPKSYRRIIFDTLHNLSHPGVRATSKLIAQRFCWPTMNKDIKEWARSCVACQKSKVIQHNKCPLGTFPTPDARFNHVHFDLVGPLPESNGFSYLLTCVDRFTRWPEAIPLKDITTETIARAFVERWIANFGCPSTITTDRGRQFESGLFHSLTKLLGATRFRTTAYHPQSNGLVERFHRQLKASLSATNMPQWTEALPLVLLGIRSMVKEDVGCSVSELVYGTTLRLPGEFVETASTSTNLDINSYVNRLTNAMRSVKPVQTRRQSTDTFIQPALKYSTHVFVRRDALRRPLDATYEGPYKVLKREIKYYTIDKNGHEENVSIDRLKAAYLEGKPFDVQLATTPPKLDMSKVAMPQAATNEQVEIQKSSITPRATRSGRNVRFPEHLNEYYVY</sequence>
<dbReference type="Pfam" id="PF00665">
    <property type="entry name" value="rve"/>
    <property type="match status" value="1"/>
</dbReference>
<dbReference type="InterPro" id="IPR041588">
    <property type="entry name" value="Integrase_H2C2"/>
</dbReference>
<dbReference type="Proteomes" id="UP001292079">
    <property type="component" value="Unassembled WGS sequence"/>
</dbReference>
<dbReference type="Pfam" id="PF17921">
    <property type="entry name" value="Integrase_H2C2"/>
    <property type="match status" value="1"/>
</dbReference>
<dbReference type="Pfam" id="PF17919">
    <property type="entry name" value="RT_RNaseH_2"/>
    <property type="match status" value="1"/>
</dbReference>
<dbReference type="GO" id="GO:0003964">
    <property type="term" value="F:RNA-directed DNA polymerase activity"/>
    <property type="evidence" value="ECO:0007669"/>
    <property type="project" value="UniProtKB-KW"/>
</dbReference>
<dbReference type="CDD" id="cd09274">
    <property type="entry name" value="RNase_HI_RT_Ty3"/>
    <property type="match status" value="1"/>
</dbReference>
<evidence type="ECO:0000259" key="10">
    <source>
        <dbReference type="PROSITE" id="PS50994"/>
    </source>
</evidence>
<dbReference type="Gene3D" id="3.10.10.10">
    <property type="entry name" value="HIV Type 1 Reverse Transcriptase, subunit A, domain 1"/>
    <property type="match status" value="1"/>
</dbReference>
<dbReference type="InterPro" id="IPR050951">
    <property type="entry name" value="Retrovirus_Pol_polyprotein"/>
</dbReference>
<dbReference type="GO" id="GO:0015074">
    <property type="term" value="P:DNA integration"/>
    <property type="evidence" value="ECO:0007669"/>
    <property type="project" value="InterPro"/>
</dbReference>
<dbReference type="InterPro" id="IPR012337">
    <property type="entry name" value="RNaseH-like_sf"/>
</dbReference>
<comment type="caution">
    <text evidence="11">The sequence shown here is derived from an EMBL/GenBank/DDBJ whole genome shotgun (WGS) entry which is preliminary data.</text>
</comment>
<dbReference type="InterPro" id="IPR043128">
    <property type="entry name" value="Rev_trsase/Diguanyl_cyclase"/>
</dbReference>
<evidence type="ECO:0000256" key="5">
    <source>
        <dbReference type="ARBA" id="ARBA00022759"/>
    </source>
</evidence>
<dbReference type="EMBL" id="JALJAT010000006">
    <property type="protein sequence ID" value="KAK4468393.1"/>
    <property type="molecule type" value="Genomic_DNA"/>
</dbReference>
<evidence type="ECO:0000259" key="9">
    <source>
        <dbReference type="PROSITE" id="PS50878"/>
    </source>
</evidence>